<reference evidence="2 3" key="1">
    <citation type="submission" date="2016-07" db="EMBL/GenBank/DDBJ databases">
        <authorList>
            <person name="Sutton G."/>
            <person name="Brinkac L."/>
            <person name="Sanka R."/>
            <person name="Adams M."/>
            <person name="Lau E."/>
            <person name="Kumar A."/>
            <person name="Macaden R."/>
        </authorList>
    </citation>
    <scope>NUCLEOTIDE SEQUENCE [LARGE SCALE GENOMIC DNA]</scope>
    <source>
        <strain evidence="2 3">GA-0871</strain>
    </source>
</reference>
<dbReference type="Proteomes" id="UP000187001">
    <property type="component" value="Unassembled WGS sequence"/>
</dbReference>
<dbReference type="SUPFAM" id="SSF53098">
    <property type="entry name" value="Ribonuclease H-like"/>
    <property type="match status" value="1"/>
</dbReference>
<organism evidence="2 3">
    <name type="scientific">Mycolicibacterium fortuitum</name>
    <name type="common">Mycobacterium fortuitum</name>
    <dbReference type="NCBI Taxonomy" id="1766"/>
    <lineage>
        <taxon>Bacteria</taxon>
        <taxon>Bacillati</taxon>
        <taxon>Actinomycetota</taxon>
        <taxon>Actinomycetes</taxon>
        <taxon>Mycobacteriales</taxon>
        <taxon>Mycobacteriaceae</taxon>
        <taxon>Mycolicibacterium</taxon>
    </lineage>
</organism>
<evidence type="ECO:0000259" key="1">
    <source>
        <dbReference type="PROSITE" id="PS50879"/>
    </source>
</evidence>
<gene>
    <name evidence="2" type="ORF">A5742_15435</name>
</gene>
<comment type="caution">
    <text evidence="2">The sequence shown here is derived from an EMBL/GenBank/DDBJ whole genome shotgun (WGS) entry which is preliminary data.</text>
</comment>
<dbReference type="InterPro" id="IPR002156">
    <property type="entry name" value="RNaseH_domain"/>
</dbReference>
<proteinExistence type="predicted"/>
<evidence type="ECO:0000313" key="3">
    <source>
        <dbReference type="Proteomes" id="UP000187001"/>
    </source>
</evidence>
<dbReference type="EMBL" id="MBER01000184">
    <property type="protein sequence ID" value="OMC32745.1"/>
    <property type="molecule type" value="Genomic_DNA"/>
</dbReference>
<dbReference type="InterPro" id="IPR012337">
    <property type="entry name" value="RNaseH-like_sf"/>
</dbReference>
<dbReference type="RefSeq" id="WP_076208235.1">
    <property type="nucleotide sequence ID" value="NZ_MBER01000184.1"/>
</dbReference>
<feature type="domain" description="RNase H type-1" evidence="1">
    <location>
        <begin position="139"/>
        <end position="282"/>
    </location>
</feature>
<dbReference type="Gene3D" id="3.30.420.10">
    <property type="entry name" value="Ribonuclease H-like superfamily/Ribonuclease H"/>
    <property type="match status" value="1"/>
</dbReference>
<dbReference type="PROSITE" id="PS50879">
    <property type="entry name" value="RNASE_H_1"/>
    <property type="match status" value="1"/>
</dbReference>
<dbReference type="AlphaFoldDB" id="A0ABD6QBU8"/>
<sequence length="325" mass="35290">MVQVPQARPRRVDLVFARPRPADTIAIAVSETDFGYRYAAVGESWSCTGAVAAPNPEVAVLDAVDAVCAAHPGVERIRFVVNLSCGSPLWRYAGQISEAAKDWWIERPDHADQSLLTAAVARLQSAEPSVPPPSPRAVDGGTVTVATDGSVRQRHAGFGWLASSGDYGLAGYRSSARRVGTQPVLVAELRAIGAAVTALPRRHLKVLSDSQLAIAMVNRWKRGEPAMPANYPAEEPDRDHCLHAARRRIYVERDRIELLWVHGHSGDPLNEGADALARLGSRYRRGDSDLDDEEYRRRAAGIAQAFAAEFRRAASVPAHGRARVS</sequence>
<accession>A0ABD6QBU8</accession>
<dbReference type="Pfam" id="PF00075">
    <property type="entry name" value="RNase_H"/>
    <property type="match status" value="1"/>
</dbReference>
<protein>
    <recommendedName>
        <fullName evidence="1">RNase H type-1 domain-containing protein</fullName>
    </recommendedName>
</protein>
<evidence type="ECO:0000313" key="2">
    <source>
        <dbReference type="EMBL" id="OMC32745.1"/>
    </source>
</evidence>
<dbReference type="InterPro" id="IPR036397">
    <property type="entry name" value="RNaseH_sf"/>
</dbReference>
<name>A0ABD6QBU8_MYCFO</name>